<keyword evidence="3" id="KW-1185">Reference proteome</keyword>
<sequence length="129" mass="12451">MLVVGLGASRGVTAAAVAQLLARVLPGVGGVVAYASIDRRADEPGLLAAIAPATLRTFPAAALDAVAVPHPGDRAREATGAGSVAEAAALLAAAELAGPGDEVALRVAKTVGQRCTAAVAEVLPGPAAD</sequence>
<evidence type="ECO:0000313" key="3">
    <source>
        <dbReference type="Proteomes" id="UP001597182"/>
    </source>
</evidence>
<comment type="caution">
    <text evidence="2">The sequence shown here is derived from an EMBL/GenBank/DDBJ whole genome shotgun (WGS) entry which is preliminary data.</text>
</comment>
<proteinExistence type="predicted"/>
<protein>
    <submittedName>
        <fullName evidence="2">Cobalamin biosynthesis protein</fullName>
    </submittedName>
</protein>
<dbReference type="InterPro" id="IPR002750">
    <property type="entry name" value="CobE/GbiG_C"/>
</dbReference>
<name>A0ABW3VP36_9PSEU</name>
<feature type="domain" description="CobE/GbiG C-terminal" evidence="1">
    <location>
        <begin position="2"/>
        <end position="120"/>
    </location>
</feature>
<dbReference type="InterPro" id="IPR036518">
    <property type="entry name" value="CobE/GbiG_C_sf"/>
</dbReference>
<dbReference type="Pfam" id="PF01890">
    <property type="entry name" value="CbiG_C"/>
    <property type="match status" value="1"/>
</dbReference>
<dbReference type="SUPFAM" id="SSF159664">
    <property type="entry name" value="CobE/GbiG C-terminal domain-like"/>
    <property type="match status" value="1"/>
</dbReference>
<evidence type="ECO:0000259" key="1">
    <source>
        <dbReference type="Pfam" id="PF01890"/>
    </source>
</evidence>
<gene>
    <name evidence="2" type="ORF">ACFQ34_27140</name>
</gene>
<organism evidence="2 3">
    <name type="scientific">Pseudonocardia benzenivorans</name>
    <dbReference type="NCBI Taxonomy" id="228005"/>
    <lineage>
        <taxon>Bacteria</taxon>
        <taxon>Bacillati</taxon>
        <taxon>Actinomycetota</taxon>
        <taxon>Actinomycetes</taxon>
        <taxon>Pseudonocardiales</taxon>
        <taxon>Pseudonocardiaceae</taxon>
        <taxon>Pseudonocardia</taxon>
    </lineage>
</organism>
<dbReference type="EMBL" id="JBHTMB010000252">
    <property type="protein sequence ID" value="MFD1236979.1"/>
    <property type="molecule type" value="Genomic_DNA"/>
</dbReference>
<dbReference type="Proteomes" id="UP001597182">
    <property type="component" value="Unassembled WGS sequence"/>
</dbReference>
<dbReference type="Gene3D" id="3.30.420.180">
    <property type="entry name" value="CobE/GbiG C-terminal domain"/>
    <property type="match status" value="1"/>
</dbReference>
<evidence type="ECO:0000313" key="2">
    <source>
        <dbReference type="EMBL" id="MFD1236979.1"/>
    </source>
</evidence>
<dbReference type="RefSeq" id="WP_013674851.1">
    <property type="nucleotide sequence ID" value="NZ_BAABKS010000057.1"/>
</dbReference>
<reference evidence="3" key="1">
    <citation type="journal article" date="2019" name="Int. J. Syst. Evol. Microbiol.">
        <title>The Global Catalogue of Microorganisms (GCM) 10K type strain sequencing project: providing services to taxonomists for standard genome sequencing and annotation.</title>
        <authorList>
            <consortium name="The Broad Institute Genomics Platform"/>
            <consortium name="The Broad Institute Genome Sequencing Center for Infectious Disease"/>
            <person name="Wu L."/>
            <person name="Ma J."/>
        </authorList>
    </citation>
    <scope>NUCLEOTIDE SEQUENCE [LARGE SCALE GENOMIC DNA]</scope>
    <source>
        <strain evidence="3">CCUG 49018</strain>
    </source>
</reference>
<accession>A0ABW3VP36</accession>